<feature type="transmembrane region" description="Helical" evidence="5">
    <location>
        <begin position="380"/>
        <end position="402"/>
    </location>
</feature>
<protein>
    <recommendedName>
        <fullName evidence="6">O-antigen ligase-related domain-containing protein</fullName>
    </recommendedName>
</protein>
<keyword evidence="3 5" id="KW-1133">Transmembrane helix</keyword>
<dbReference type="GO" id="GO:0016020">
    <property type="term" value="C:membrane"/>
    <property type="evidence" value="ECO:0007669"/>
    <property type="project" value="UniProtKB-SubCell"/>
</dbReference>
<dbReference type="InterPro" id="IPR051533">
    <property type="entry name" value="WaaL-like"/>
</dbReference>
<feature type="transmembrane region" description="Helical" evidence="5">
    <location>
        <begin position="28"/>
        <end position="45"/>
    </location>
</feature>
<comment type="subcellular location">
    <subcellularLocation>
        <location evidence="1">Membrane</location>
        <topology evidence="1">Multi-pass membrane protein</topology>
    </subcellularLocation>
</comment>
<feature type="transmembrane region" description="Helical" evidence="5">
    <location>
        <begin position="50"/>
        <end position="68"/>
    </location>
</feature>
<dbReference type="EMBL" id="CP006585">
    <property type="protein sequence ID" value="AGW14417.1"/>
    <property type="molecule type" value="Genomic_DNA"/>
</dbReference>
<name>T2GEQ4_MEGG1</name>
<evidence type="ECO:0000256" key="1">
    <source>
        <dbReference type="ARBA" id="ARBA00004141"/>
    </source>
</evidence>
<feature type="transmembrane region" description="Helical" evidence="5">
    <location>
        <begin position="446"/>
        <end position="466"/>
    </location>
</feature>
<feature type="transmembrane region" description="Helical" evidence="5">
    <location>
        <begin position="261"/>
        <end position="277"/>
    </location>
</feature>
<evidence type="ECO:0000313" key="8">
    <source>
        <dbReference type="Proteomes" id="UP000016587"/>
    </source>
</evidence>
<feature type="transmembrane region" description="Helical" evidence="5">
    <location>
        <begin position="422"/>
        <end position="440"/>
    </location>
</feature>
<keyword evidence="8" id="KW-1185">Reference proteome</keyword>
<evidence type="ECO:0000313" key="7">
    <source>
        <dbReference type="EMBL" id="AGW14417.1"/>
    </source>
</evidence>
<feature type="transmembrane region" description="Helical" evidence="5">
    <location>
        <begin position="108"/>
        <end position="126"/>
    </location>
</feature>
<dbReference type="PANTHER" id="PTHR37422">
    <property type="entry name" value="TEICHURONIC ACID BIOSYNTHESIS PROTEIN TUAE"/>
    <property type="match status" value="1"/>
</dbReference>
<feature type="transmembrane region" description="Helical" evidence="5">
    <location>
        <begin position="236"/>
        <end position="255"/>
    </location>
</feature>
<dbReference type="KEGG" id="dgg:DGI_2686"/>
<sequence length="484" mass="52632">MRLRCVLGILLAAGVVLCLAGVFLSLPWWVFAAVTAGAGGTAVSLVRPRLAWGCLVALYFVATPSIFFRPDGLLASIFVPHVLLLPLLLGSFLQAVARRESLSAGSSLLPLLLLVLGLHGLAWFWAPTPEFGLFNVGAMAANVLLFWGLVHHIRTVADLRQLCWALFVGGIVCAAGVTASQWWEPDWKYTPSAYWGMGFTFFVGRNGGFVASNHAAAYLVAAGCAAAALRQEARSWQARLGLLLGGGFMLFGIVLTQSRGALLGLFAGAFAVFALNARLRHRFLRHTMSFLVLVLCCVAVAQPGYLDRLLIGFGYTGDLIFADKPGEEEESQENLSGISARFRMWRDGLDAMQQDPVTFLGGLGPGGFVTITKEPEVHSFWLTFFFDLGLAGVVVQIFIWIWLISQFKSVIMKPISPELAPFFWAMLAACLAELGVHGLIDHDLTSMVSRFSFLFLALAAAIIKVATREQQEGHRACVQRDSSF</sequence>
<dbReference type="AlphaFoldDB" id="T2GEQ4"/>
<feature type="transmembrane region" description="Helical" evidence="5">
    <location>
        <begin position="203"/>
        <end position="229"/>
    </location>
</feature>
<feature type="domain" description="O-antigen ligase-related" evidence="6">
    <location>
        <begin position="248"/>
        <end position="395"/>
    </location>
</feature>
<dbReference type="eggNOG" id="ENOG502ZMIB">
    <property type="taxonomic scope" value="Bacteria"/>
</dbReference>
<dbReference type="STRING" id="1121448.DGI_2686"/>
<evidence type="ECO:0000256" key="2">
    <source>
        <dbReference type="ARBA" id="ARBA00022692"/>
    </source>
</evidence>
<feature type="transmembrane region" description="Helical" evidence="5">
    <location>
        <begin position="162"/>
        <end position="183"/>
    </location>
</feature>
<reference evidence="8" key="2">
    <citation type="submission" date="2013-07" db="EMBL/GenBank/DDBJ databases">
        <authorList>
            <person name="Morais-Silva F.O."/>
            <person name="Rezende A.M."/>
            <person name="Pimentel C."/>
            <person name="Resende D.M."/>
            <person name="Santos C.I."/>
            <person name="Clemente C."/>
            <person name="de Oliveira L.M."/>
            <person name="da Silva S.M."/>
            <person name="Costa D.A."/>
            <person name="Varela-Raposo A."/>
            <person name="Horacio E.C.A."/>
            <person name="Matos M."/>
            <person name="Flores O."/>
            <person name="Ruiz J.C."/>
            <person name="Rodrigues-Pousada C."/>
        </authorList>
    </citation>
    <scope>NUCLEOTIDE SEQUENCE [LARGE SCALE GENOMIC DNA]</scope>
    <source>
        <strain evidence="8">ATCC 19364 / DSM 1382 / NCIMB 9332 / VKM B-1759</strain>
    </source>
</reference>
<proteinExistence type="predicted"/>
<dbReference type="InterPro" id="IPR007016">
    <property type="entry name" value="O-antigen_ligase-rel_domated"/>
</dbReference>
<dbReference type="Pfam" id="PF04932">
    <property type="entry name" value="Wzy_C"/>
    <property type="match status" value="1"/>
</dbReference>
<feature type="transmembrane region" description="Helical" evidence="5">
    <location>
        <begin position="74"/>
        <end position="96"/>
    </location>
</feature>
<keyword evidence="2 5" id="KW-0812">Transmembrane</keyword>
<evidence type="ECO:0000259" key="6">
    <source>
        <dbReference type="Pfam" id="PF04932"/>
    </source>
</evidence>
<reference evidence="7 8" key="1">
    <citation type="journal article" date="2013" name="J. Bacteriol.">
        <title>Roles of HynAB and Ech, the only two hydrogenases found in the model sulfate reducer Desulfovibrio gigas.</title>
        <authorList>
            <person name="Morais-Silva F.O."/>
            <person name="Santos C.I."/>
            <person name="Rodrigues R."/>
            <person name="Pereira I.A."/>
            <person name="Rodrigues-Pousada C."/>
        </authorList>
    </citation>
    <scope>NUCLEOTIDE SEQUENCE [LARGE SCALE GENOMIC DNA]</scope>
    <source>
        <strain evidence="8">ATCC 19364 / DSM 1382 / NCIMB 9332 / VKM B-1759</strain>
    </source>
</reference>
<evidence type="ECO:0000256" key="5">
    <source>
        <dbReference type="SAM" id="Phobius"/>
    </source>
</evidence>
<accession>T2GEQ4</accession>
<keyword evidence="4 5" id="KW-0472">Membrane</keyword>
<evidence type="ECO:0000256" key="4">
    <source>
        <dbReference type="ARBA" id="ARBA00023136"/>
    </source>
</evidence>
<dbReference type="Proteomes" id="UP000016587">
    <property type="component" value="Chromosome"/>
</dbReference>
<evidence type="ECO:0000256" key="3">
    <source>
        <dbReference type="ARBA" id="ARBA00022989"/>
    </source>
</evidence>
<dbReference type="HOGENOM" id="CLU_563523_0_0_7"/>
<dbReference type="RefSeq" id="WP_021761435.1">
    <property type="nucleotide sequence ID" value="NC_022444.1"/>
</dbReference>
<dbReference type="PATRIC" id="fig|1121448.10.peg.2642"/>
<feature type="transmembrane region" description="Helical" evidence="5">
    <location>
        <begin position="289"/>
        <end position="306"/>
    </location>
</feature>
<gene>
    <name evidence="7" type="ORF">DGI_2686</name>
</gene>
<feature type="transmembrane region" description="Helical" evidence="5">
    <location>
        <begin position="132"/>
        <end position="150"/>
    </location>
</feature>
<dbReference type="OrthoDB" id="5448779at2"/>
<dbReference type="PANTHER" id="PTHR37422:SF13">
    <property type="entry name" value="LIPOPOLYSACCHARIDE BIOSYNTHESIS PROTEIN PA4999-RELATED"/>
    <property type="match status" value="1"/>
</dbReference>
<organism evidence="7 8">
    <name type="scientific">Megalodesulfovibrio gigas (strain ATCC 19364 / DSM 1382 / NCIMB 9332 / VKM B-1759)</name>
    <name type="common">Desulfovibrio gigas</name>
    <dbReference type="NCBI Taxonomy" id="1121448"/>
    <lineage>
        <taxon>Bacteria</taxon>
        <taxon>Pseudomonadati</taxon>
        <taxon>Thermodesulfobacteriota</taxon>
        <taxon>Desulfovibrionia</taxon>
        <taxon>Desulfovibrionales</taxon>
        <taxon>Desulfovibrionaceae</taxon>
        <taxon>Megalodesulfovibrio</taxon>
    </lineage>
</organism>